<dbReference type="AlphaFoldDB" id="A0A5C3MFD3"/>
<dbReference type="Gene3D" id="1.20.1280.50">
    <property type="match status" value="1"/>
</dbReference>
<proteinExistence type="predicted"/>
<keyword evidence="3" id="KW-1185">Reference proteome</keyword>
<evidence type="ECO:0000256" key="1">
    <source>
        <dbReference type="SAM" id="Coils"/>
    </source>
</evidence>
<dbReference type="SMART" id="SM00367">
    <property type="entry name" value="LRR_CC"/>
    <property type="match status" value="2"/>
</dbReference>
<dbReference type="InterPro" id="IPR006553">
    <property type="entry name" value="Leu-rich_rpt_Cys-con_subtyp"/>
</dbReference>
<gene>
    <name evidence="2" type="ORF">BDQ12DRAFT_675297</name>
</gene>
<dbReference type="Proteomes" id="UP000308652">
    <property type="component" value="Unassembled WGS sequence"/>
</dbReference>
<keyword evidence="1" id="KW-0175">Coiled coil</keyword>
<dbReference type="EMBL" id="ML213591">
    <property type="protein sequence ID" value="TFK43627.1"/>
    <property type="molecule type" value="Genomic_DNA"/>
</dbReference>
<name>A0A5C3MFD3_9AGAR</name>
<protein>
    <submittedName>
        <fullName evidence="2">Uncharacterized protein</fullName>
    </submittedName>
</protein>
<accession>A0A5C3MFD3</accession>
<organism evidence="2 3">
    <name type="scientific">Crucibulum laeve</name>
    <dbReference type="NCBI Taxonomy" id="68775"/>
    <lineage>
        <taxon>Eukaryota</taxon>
        <taxon>Fungi</taxon>
        <taxon>Dikarya</taxon>
        <taxon>Basidiomycota</taxon>
        <taxon>Agaricomycotina</taxon>
        <taxon>Agaricomycetes</taxon>
        <taxon>Agaricomycetidae</taxon>
        <taxon>Agaricales</taxon>
        <taxon>Agaricineae</taxon>
        <taxon>Nidulariaceae</taxon>
        <taxon>Crucibulum</taxon>
    </lineage>
</organism>
<dbReference type="OrthoDB" id="3063971at2759"/>
<evidence type="ECO:0000313" key="2">
    <source>
        <dbReference type="EMBL" id="TFK43627.1"/>
    </source>
</evidence>
<dbReference type="InterPro" id="IPR032675">
    <property type="entry name" value="LRR_dom_sf"/>
</dbReference>
<evidence type="ECO:0000313" key="3">
    <source>
        <dbReference type="Proteomes" id="UP000308652"/>
    </source>
</evidence>
<dbReference type="SUPFAM" id="SSF52047">
    <property type="entry name" value="RNI-like"/>
    <property type="match status" value="1"/>
</dbReference>
<dbReference type="Gene3D" id="3.80.10.10">
    <property type="entry name" value="Ribonuclease Inhibitor"/>
    <property type="match status" value="1"/>
</dbReference>
<sequence length="539" mass="60746">MDLTWSNSTTVGCSLEDFSPALIRNLDMDSAKTLIHRHEQAIALLNNDVEGLQRSIRQLEFRKMQHQAAIARCKGMITLAKRMPLELLAVIFEKCAEDGWTRTPLVVSHVCSQWRKAAKTPSVWSHLYVDFDNKDPLPRTRFWLEMAQTTQLYVTLNVGSDALQILPTMDLLVSRMSQWRTLIITSDLLIHTNNILSLCMMPSPILRTVNIYIREDLYGIVDPGVLAEDNHELTGFRNAFPDAPHLNAASITRNIFLSIGILPVTITNLSLNFPSERTFSRLSMSPVVGVLKGLSSIQQFAVTLPPSWQEELIVEESEEEMLVDLLALHTLTLSGPANLFGLLLRLHTPSLQRLHLRLSNNPSGYPNLGTGRVLREFVARGSPPLEILDLRDVDIPVTDFSYCLAGLPCLKELRLHESDIPDVIFDEMNGPDGLCPLLEKLDLRWCGQVSGRSLVRLIRSRTEPHTIIPSAAFMLGSIREITVINCSYIKETDVIDMAETTVCRVVMHDAEDYCRTYNRCGAPEFALKKSFRSLWMLSE</sequence>
<dbReference type="STRING" id="68775.A0A5C3MFD3"/>
<reference evidence="2 3" key="1">
    <citation type="journal article" date="2019" name="Nat. Ecol. Evol.">
        <title>Megaphylogeny resolves global patterns of mushroom evolution.</title>
        <authorList>
            <person name="Varga T."/>
            <person name="Krizsan K."/>
            <person name="Foldi C."/>
            <person name="Dima B."/>
            <person name="Sanchez-Garcia M."/>
            <person name="Sanchez-Ramirez S."/>
            <person name="Szollosi G.J."/>
            <person name="Szarkandi J.G."/>
            <person name="Papp V."/>
            <person name="Albert L."/>
            <person name="Andreopoulos W."/>
            <person name="Angelini C."/>
            <person name="Antonin V."/>
            <person name="Barry K.W."/>
            <person name="Bougher N.L."/>
            <person name="Buchanan P."/>
            <person name="Buyck B."/>
            <person name="Bense V."/>
            <person name="Catcheside P."/>
            <person name="Chovatia M."/>
            <person name="Cooper J."/>
            <person name="Damon W."/>
            <person name="Desjardin D."/>
            <person name="Finy P."/>
            <person name="Geml J."/>
            <person name="Haridas S."/>
            <person name="Hughes K."/>
            <person name="Justo A."/>
            <person name="Karasinski D."/>
            <person name="Kautmanova I."/>
            <person name="Kiss B."/>
            <person name="Kocsube S."/>
            <person name="Kotiranta H."/>
            <person name="LaButti K.M."/>
            <person name="Lechner B.E."/>
            <person name="Liimatainen K."/>
            <person name="Lipzen A."/>
            <person name="Lukacs Z."/>
            <person name="Mihaltcheva S."/>
            <person name="Morgado L.N."/>
            <person name="Niskanen T."/>
            <person name="Noordeloos M.E."/>
            <person name="Ohm R.A."/>
            <person name="Ortiz-Santana B."/>
            <person name="Ovrebo C."/>
            <person name="Racz N."/>
            <person name="Riley R."/>
            <person name="Savchenko A."/>
            <person name="Shiryaev A."/>
            <person name="Soop K."/>
            <person name="Spirin V."/>
            <person name="Szebenyi C."/>
            <person name="Tomsovsky M."/>
            <person name="Tulloss R.E."/>
            <person name="Uehling J."/>
            <person name="Grigoriev I.V."/>
            <person name="Vagvolgyi C."/>
            <person name="Papp T."/>
            <person name="Martin F.M."/>
            <person name="Miettinen O."/>
            <person name="Hibbett D.S."/>
            <person name="Nagy L.G."/>
        </authorList>
    </citation>
    <scope>NUCLEOTIDE SEQUENCE [LARGE SCALE GENOMIC DNA]</scope>
    <source>
        <strain evidence="2 3">CBS 166.37</strain>
    </source>
</reference>
<feature type="coiled-coil region" evidence="1">
    <location>
        <begin position="28"/>
        <end position="62"/>
    </location>
</feature>